<dbReference type="EMBL" id="CP127294">
    <property type="protein sequence ID" value="WIX81384.1"/>
    <property type="molecule type" value="Genomic_DNA"/>
</dbReference>
<protein>
    <submittedName>
        <fullName evidence="8">RDD family protein</fullName>
    </submittedName>
</protein>
<accession>A0A9Y2MZS2</accession>
<evidence type="ECO:0000313" key="9">
    <source>
        <dbReference type="Proteomes" id="UP001236014"/>
    </source>
</evidence>
<evidence type="ECO:0000313" key="8">
    <source>
        <dbReference type="EMBL" id="WIX81384.1"/>
    </source>
</evidence>
<dbReference type="AlphaFoldDB" id="A0A9Y2MZS2"/>
<dbReference type="PANTHER" id="PTHR38480:SF1">
    <property type="entry name" value="SLR0254 PROTEIN"/>
    <property type="match status" value="1"/>
</dbReference>
<organism evidence="8 9">
    <name type="scientific">Amycolatopsis carbonis</name>
    <dbReference type="NCBI Taxonomy" id="715471"/>
    <lineage>
        <taxon>Bacteria</taxon>
        <taxon>Bacillati</taxon>
        <taxon>Actinomycetota</taxon>
        <taxon>Actinomycetes</taxon>
        <taxon>Pseudonocardiales</taxon>
        <taxon>Pseudonocardiaceae</taxon>
        <taxon>Amycolatopsis</taxon>
    </lineage>
</organism>
<evidence type="ECO:0000256" key="4">
    <source>
        <dbReference type="ARBA" id="ARBA00023136"/>
    </source>
</evidence>
<proteinExistence type="predicted"/>
<evidence type="ECO:0000259" key="7">
    <source>
        <dbReference type="Pfam" id="PF06271"/>
    </source>
</evidence>
<feature type="transmembrane region" description="Helical" evidence="6">
    <location>
        <begin position="23"/>
        <end position="40"/>
    </location>
</feature>
<dbReference type="InterPro" id="IPR010432">
    <property type="entry name" value="RDD"/>
</dbReference>
<name>A0A9Y2MZS2_9PSEU</name>
<keyword evidence="9" id="KW-1185">Reference proteome</keyword>
<dbReference type="Proteomes" id="UP001236014">
    <property type="component" value="Chromosome"/>
</dbReference>
<reference evidence="8 9" key="1">
    <citation type="submission" date="2023-06" db="EMBL/GenBank/DDBJ databases">
        <authorList>
            <person name="Oyuntsetseg B."/>
            <person name="Kim S.B."/>
        </authorList>
    </citation>
    <scope>NUCLEOTIDE SEQUENCE [LARGE SCALE GENOMIC DNA]</scope>
    <source>
        <strain evidence="8 9">2-15</strain>
    </source>
</reference>
<keyword evidence="4 6" id="KW-0472">Membrane</keyword>
<gene>
    <name evidence="8" type="ORF">QRX50_11790</name>
</gene>
<evidence type="ECO:0000256" key="2">
    <source>
        <dbReference type="ARBA" id="ARBA00022692"/>
    </source>
</evidence>
<dbReference type="RefSeq" id="WP_285971981.1">
    <property type="nucleotide sequence ID" value="NZ_CP127294.1"/>
</dbReference>
<sequence length="194" mass="20668">MTIPAPGPGVVGRRVVQRVLDQLLATVPVAVVAVLVVLYVPPPGSLLTFTKVVAFTTFGIWIVASLYLEIWWPHRHRGQTPAMRWLRIRVVLPDGGQPPLRALVIRAVLMVVDGFCWGLAGVVIMLVSPRRQRLGDLVAGTLVVRVPARVPGPTASADEPGLPGPDGDLGAVASPQLALGGREVSLHGGERQDE</sequence>
<evidence type="ECO:0000256" key="6">
    <source>
        <dbReference type="SAM" id="Phobius"/>
    </source>
</evidence>
<dbReference type="KEGG" id="acab:QRX50_11790"/>
<feature type="transmembrane region" description="Helical" evidence="6">
    <location>
        <begin position="52"/>
        <end position="72"/>
    </location>
</feature>
<evidence type="ECO:0000256" key="1">
    <source>
        <dbReference type="ARBA" id="ARBA00004141"/>
    </source>
</evidence>
<evidence type="ECO:0000256" key="5">
    <source>
        <dbReference type="SAM" id="MobiDB-lite"/>
    </source>
</evidence>
<comment type="subcellular location">
    <subcellularLocation>
        <location evidence="1">Membrane</location>
        <topology evidence="1">Multi-pass membrane protein</topology>
    </subcellularLocation>
</comment>
<feature type="domain" description="RDD" evidence="7">
    <location>
        <begin position="11"/>
        <end position="140"/>
    </location>
</feature>
<dbReference type="PANTHER" id="PTHR38480">
    <property type="entry name" value="SLR0254 PROTEIN"/>
    <property type="match status" value="1"/>
</dbReference>
<keyword evidence="3 6" id="KW-1133">Transmembrane helix</keyword>
<feature type="region of interest" description="Disordered" evidence="5">
    <location>
        <begin position="153"/>
        <end position="173"/>
    </location>
</feature>
<dbReference type="Pfam" id="PF06271">
    <property type="entry name" value="RDD"/>
    <property type="match status" value="1"/>
</dbReference>
<keyword evidence="2 6" id="KW-0812">Transmembrane</keyword>
<evidence type="ECO:0000256" key="3">
    <source>
        <dbReference type="ARBA" id="ARBA00022989"/>
    </source>
</evidence>
<feature type="transmembrane region" description="Helical" evidence="6">
    <location>
        <begin position="103"/>
        <end position="127"/>
    </location>
</feature>
<dbReference type="GO" id="GO:0016020">
    <property type="term" value="C:membrane"/>
    <property type="evidence" value="ECO:0007669"/>
    <property type="project" value="UniProtKB-SubCell"/>
</dbReference>